<dbReference type="GeneID" id="37028640"/>
<dbReference type="RefSeq" id="XP_025360066.1">
    <property type="nucleotide sequence ID" value="XM_025506817.1"/>
</dbReference>
<reference evidence="2 3" key="1">
    <citation type="journal article" date="2018" name="Mol. Biol. Evol.">
        <title>Broad Genomic Sampling Reveals a Smut Pathogenic Ancestry of the Fungal Clade Ustilaginomycotina.</title>
        <authorList>
            <person name="Kijpornyongpan T."/>
            <person name="Mondo S.J."/>
            <person name="Barry K."/>
            <person name="Sandor L."/>
            <person name="Lee J."/>
            <person name="Lipzen A."/>
            <person name="Pangilinan J."/>
            <person name="LaButti K."/>
            <person name="Hainaut M."/>
            <person name="Henrissat B."/>
            <person name="Grigoriev I.V."/>
            <person name="Spatafora J.W."/>
            <person name="Aime M.C."/>
        </authorList>
    </citation>
    <scope>NUCLEOTIDE SEQUENCE [LARGE SCALE GENOMIC DNA]</scope>
    <source>
        <strain evidence="2 3">MCA 5214</strain>
    </source>
</reference>
<evidence type="ECO:0000313" key="2">
    <source>
        <dbReference type="EMBL" id="PWN25454.1"/>
    </source>
</evidence>
<feature type="signal peptide" evidence="1">
    <location>
        <begin position="1"/>
        <end position="20"/>
    </location>
</feature>
<organism evidence="2 3">
    <name type="scientific">Jaminaea rosea</name>
    <dbReference type="NCBI Taxonomy" id="1569628"/>
    <lineage>
        <taxon>Eukaryota</taxon>
        <taxon>Fungi</taxon>
        <taxon>Dikarya</taxon>
        <taxon>Basidiomycota</taxon>
        <taxon>Ustilaginomycotina</taxon>
        <taxon>Exobasidiomycetes</taxon>
        <taxon>Microstromatales</taxon>
        <taxon>Microstromatales incertae sedis</taxon>
        <taxon>Jaminaea</taxon>
    </lineage>
</organism>
<accession>A0A316UKJ4</accession>
<proteinExistence type="predicted"/>
<dbReference type="SMART" id="SM00205">
    <property type="entry name" value="THN"/>
    <property type="match status" value="1"/>
</dbReference>
<name>A0A316UKJ4_9BASI</name>
<dbReference type="InterPro" id="IPR037176">
    <property type="entry name" value="Osmotin/thaumatin-like_sf"/>
</dbReference>
<dbReference type="InterPro" id="IPR001938">
    <property type="entry name" value="Thaumatin"/>
</dbReference>
<protein>
    <submittedName>
        <fullName evidence="2">Osmotin, thaumatin-like protein</fullName>
    </submittedName>
</protein>
<dbReference type="SUPFAM" id="SSF49870">
    <property type="entry name" value="Osmotin, thaumatin-like protein"/>
    <property type="match status" value="1"/>
</dbReference>
<gene>
    <name evidence="2" type="ORF">BDZ90DRAFT_233913</name>
</gene>
<keyword evidence="3" id="KW-1185">Reference proteome</keyword>
<dbReference type="EMBL" id="KZ819675">
    <property type="protein sequence ID" value="PWN25454.1"/>
    <property type="molecule type" value="Genomic_DNA"/>
</dbReference>
<dbReference type="PROSITE" id="PS51367">
    <property type="entry name" value="THAUMATIN_2"/>
    <property type="match status" value="1"/>
</dbReference>
<evidence type="ECO:0000313" key="3">
    <source>
        <dbReference type="Proteomes" id="UP000245884"/>
    </source>
</evidence>
<evidence type="ECO:0000256" key="1">
    <source>
        <dbReference type="SAM" id="SignalP"/>
    </source>
</evidence>
<keyword evidence="1" id="KW-0732">Signal</keyword>
<dbReference type="AlphaFoldDB" id="A0A316UKJ4"/>
<dbReference type="Gene3D" id="2.60.110.10">
    <property type="entry name" value="Thaumatin"/>
    <property type="match status" value="1"/>
</dbReference>
<feature type="chain" id="PRO_5016325406" evidence="1">
    <location>
        <begin position="21"/>
        <end position="229"/>
    </location>
</feature>
<dbReference type="Proteomes" id="UP000245884">
    <property type="component" value="Unassembled WGS sequence"/>
</dbReference>
<dbReference type="OrthoDB" id="430315at2759"/>
<sequence length="229" mass="23751">MSPSFSSLFAFAALATTSLASSVTLQNSCSYPVWVRDSSPGANGRIVRVNANSPSTDVTQGGAGFVLNLLTGCSDDSGNGCATGDVGGGALPFGRVEATFTDTYVNYDLSLEYGWNVPVEIGAPSCPYFACTSLPGCPVPGPDGSCYSPCCASADNCQGTNSCPYETRDNGPGGKGVNSQYYMDTCPNAYAWPIEDSDVPSAYIDTNCGNQDLQINFCPPVGNSNIPRS</sequence>
<dbReference type="Pfam" id="PF00314">
    <property type="entry name" value="Thaumatin"/>
    <property type="match status" value="1"/>
</dbReference>